<protein>
    <submittedName>
        <fullName evidence="9">Major facilitator superfamily domain-containing protein</fullName>
    </submittedName>
</protein>
<keyword evidence="10" id="KW-1185">Reference proteome</keyword>
<dbReference type="Proteomes" id="UP001203852">
    <property type="component" value="Unassembled WGS sequence"/>
</dbReference>
<feature type="transmembrane region" description="Helical" evidence="8">
    <location>
        <begin position="105"/>
        <end position="123"/>
    </location>
</feature>
<dbReference type="AlphaFoldDB" id="A0AAN6IF83"/>
<dbReference type="GO" id="GO:0016020">
    <property type="term" value="C:membrane"/>
    <property type="evidence" value="ECO:0007669"/>
    <property type="project" value="UniProtKB-SubCell"/>
</dbReference>
<evidence type="ECO:0000313" key="10">
    <source>
        <dbReference type="Proteomes" id="UP001203852"/>
    </source>
</evidence>
<keyword evidence="2" id="KW-0813">Transport</keyword>
<dbReference type="EMBL" id="MU404352">
    <property type="protein sequence ID" value="KAI1615338.1"/>
    <property type="molecule type" value="Genomic_DNA"/>
</dbReference>
<reference evidence="9" key="1">
    <citation type="journal article" date="2022" name="bioRxiv">
        <title>Deciphering the potential niche of two novel black yeast fungi from a biological soil crust based on their genomes, phenotypes, and melanin regulation.</title>
        <authorList>
            <consortium name="DOE Joint Genome Institute"/>
            <person name="Carr E.C."/>
            <person name="Barton Q."/>
            <person name="Grambo S."/>
            <person name="Sullivan M."/>
            <person name="Renfro C.M."/>
            <person name="Kuo A."/>
            <person name="Pangilinan J."/>
            <person name="Lipzen A."/>
            <person name="Keymanesh K."/>
            <person name="Savage E."/>
            <person name="Barry K."/>
            <person name="Grigoriev I.V."/>
            <person name="Riekhof W.R."/>
            <person name="Harris S.S."/>
        </authorList>
    </citation>
    <scope>NUCLEOTIDE SEQUENCE</scope>
    <source>
        <strain evidence="9">JF 03-4F</strain>
    </source>
</reference>
<proteinExistence type="inferred from homology"/>
<organism evidence="9 10">
    <name type="scientific">Exophiala viscosa</name>
    <dbReference type="NCBI Taxonomy" id="2486360"/>
    <lineage>
        <taxon>Eukaryota</taxon>
        <taxon>Fungi</taxon>
        <taxon>Dikarya</taxon>
        <taxon>Ascomycota</taxon>
        <taxon>Pezizomycotina</taxon>
        <taxon>Eurotiomycetes</taxon>
        <taxon>Chaetothyriomycetidae</taxon>
        <taxon>Chaetothyriales</taxon>
        <taxon>Herpotrichiellaceae</taxon>
        <taxon>Exophiala</taxon>
    </lineage>
</organism>
<evidence type="ECO:0000256" key="7">
    <source>
        <dbReference type="SAM" id="MobiDB-lite"/>
    </source>
</evidence>
<evidence type="ECO:0000256" key="5">
    <source>
        <dbReference type="ARBA" id="ARBA00023136"/>
    </source>
</evidence>
<feature type="transmembrane region" description="Helical" evidence="8">
    <location>
        <begin position="426"/>
        <end position="446"/>
    </location>
</feature>
<keyword evidence="4 8" id="KW-1133">Transmembrane helix</keyword>
<dbReference type="GO" id="GO:0022857">
    <property type="term" value="F:transmembrane transporter activity"/>
    <property type="evidence" value="ECO:0007669"/>
    <property type="project" value="InterPro"/>
</dbReference>
<feature type="transmembrane region" description="Helical" evidence="8">
    <location>
        <begin position="394"/>
        <end position="414"/>
    </location>
</feature>
<evidence type="ECO:0000256" key="4">
    <source>
        <dbReference type="ARBA" id="ARBA00022989"/>
    </source>
</evidence>
<gene>
    <name evidence="9" type="ORF">EDD36DRAFT_186223</name>
</gene>
<evidence type="ECO:0000256" key="2">
    <source>
        <dbReference type="ARBA" id="ARBA00022448"/>
    </source>
</evidence>
<feature type="transmembrane region" description="Helical" evidence="8">
    <location>
        <begin position="135"/>
        <end position="157"/>
    </location>
</feature>
<dbReference type="PANTHER" id="PTHR43791">
    <property type="entry name" value="PERMEASE-RELATED"/>
    <property type="match status" value="1"/>
</dbReference>
<comment type="caution">
    <text evidence="9">The sequence shown here is derived from an EMBL/GenBank/DDBJ whole genome shotgun (WGS) entry which is preliminary data.</text>
</comment>
<feature type="transmembrane region" description="Helical" evidence="8">
    <location>
        <begin position="195"/>
        <end position="216"/>
    </location>
</feature>
<name>A0AAN6IF83_9EURO</name>
<dbReference type="Gene3D" id="1.20.1250.20">
    <property type="entry name" value="MFS general substrate transporter like domains"/>
    <property type="match status" value="2"/>
</dbReference>
<sequence>MATSTTNDEKIGSSTPHHYEQDIMQDEPKIRSEDIQDGDLALKILHTHYEPFTPAEEKRLLRKIDFRLAVLMLFVNGIQFVDKLTISQAATYGLVKEAHLKGQEFSLLISIFYIGYLVAQYPTNVLMQRFPTGKYITVNFVLWGVVLTCMGSCTRFGPFMAARFFLGVFESCLNPGFILITSSWWKREEQPARIAIWYCANGVISIPAGFIFYGVAHMNARGLFPYQWMFIFFGIFTVIFGCCMWWLLPDSPVSARWLNERERLIAVERLKSNKTGVKNTHHKWPQVKEALLDPKVWMLVAGVFVHNMTNSLQTNFTGLIIKGFGYSTYQAVLLSIPSAAIFAVTVLTVSTFLSSKYGEGKRIFAIILCYLPGVISCAILHASPLNSHTKGLHLFAVFFIGCVAASAGIMYSLLASNVAGYTKKTVSGALFFTAYCVANIVSPQTFIATQAPHYTTGIAVSLAAFCVNIVLFSVLYVVYTSANKRRDQMQDGQVSQDETRDLLDAFSDLTDLENKKMRYKL</sequence>
<dbReference type="PANTHER" id="PTHR43791:SF70">
    <property type="entry name" value="MAJOR FACILITATOR SUPERFAMILY (MFS) PROFILE DOMAIN-CONTAINING PROTEIN"/>
    <property type="match status" value="1"/>
</dbReference>
<accession>A0AAN6IF83</accession>
<dbReference type="FunFam" id="1.20.1250.20:FF:000064">
    <property type="entry name" value="MFS allantoate transporter"/>
    <property type="match status" value="1"/>
</dbReference>
<feature type="transmembrane region" description="Helical" evidence="8">
    <location>
        <begin position="329"/>
        <end position="351"/>
    </location>
</feature>
<keyword evidence="5 8" id="KW-0472">Membrane</keyword>
<evidence type="ECO:0000256" key="3">
    <source>
        <dbReference type="ARBA" id="ARBA00022692"/>
    </source>
</evidence>
<evidence type="ECO:0000256" key="1">
    <source>
        <dbReference type="ARBA" id="ARBA00004141"/>
    </source>
</evidence>
<comment type="similarity">
    <text evidence="6">Belongs to the major facilitator superfamily. Allantoate permease family.</text>
</comment>
<dbReference type="InterPro" id="IPR011701">
    <property type="entry name" value="MFS"/>
</dbReference>
<feature type="transmembrane region" description="Helical" evidence="8">
    <location>
        <begin position="363"/>
        <end position="382"/>
    </location>
</feature>
<feature type="region of interest" description="Disordered" evidence="7">
    <location>
        <begin position="1"/>
        <end position="21"/>
    </location>
</feature>
<evidence type="ECO:0000313" key="9">
    <source>
        <dbReference type="EMBL" id="KAI1615338.1"/>
    </source>
</evidence>
<keyword evidence="3 8" id="KW-0812">Transmembrane</keyword>
<feature type="compositionally biased region" description="Basic and acidic residues" evidence="7">
    <location>
        <begin position="7"/>
        <end position="21"/>
    </location>
</feature>
<dbReference type="Pfam" id="PF07690">
    <property type="entry name" value="MFS_1"/>
    <property type="match status" value="1"/>
</dbReference>
<evidence type="ECO:0000256" key="6">
    <source>
        <dbReference type="ARBA" id="ARBA00037968"/>
    </source>
</evidence>
<feature type="transmembrane region" description="Helical" evidence="8">
    <location>
        <begin position="228"/>
        <end position="248"/>
    </location>
</feature>
<dbReference type="SUPFAM" id="SSF103473">
    <property type="entry name" value="MFS general substrate transporter"/>
    <property type="match status" value="1"/>
</dbReference>
<feature type="transmembrane region" description="Helical" evidence="8">
    <location>
        <begin position="458"/>
        <end position="479"/>
    </location>
</feature>
<comment type="subcellular location">
    <subcellularLocation>
        <location evidence="1">Membrane</location>
        <topology evidence="1">Multi-pass membrane protein</topology>
    </subcellularLocation>
</comment>
<evidence type="ECO:0000256" key="8">
    <source>
        <dbReference type="SAM" id="Phobius"/>
    </source>
</evidence>
<dbReference type="InterPro" id="IPR036259">
    <property type="entry name" value="MFS_trans_sf"/>
</dbReference>